<dbReference type="SUPFAM" id="SSF53448">
    <property type="entry name" value="Nucleotide-diphospho-sugar transferases"/>
    <property type="match status" value="1"/>
</dbReference>
<protein>
    <submittedName>
        <fullName evidence="2">Glycosyl transferase, group 2 family protein</fullName>
    </submittedName>
</protein>
<dbReference type="InterPro" id="IPR050256">
    <property type="entry name" value="Glycosyltransferase_2"/>
</dbReference>
<accession>A0A0G0ASX9</accession>
<organism evidence="2 3">
    <name type="scientific">Candidatus Gottesmanbacteria bacterium GW2011_GWA1_34_13</name>
    <dbReference type="NCBI Taxonomy" id="1618434"/>
    <lineage>
        <taxon>Bacteria</taxon>
        <taxon>Candidatus Gottesmaniibacteriota</taxon>
    </lineage>
</organism>
<gene>
    <name evidence="2" type="ORF">UR52_C0001G0094</name>
</gene>
<dbReference type="PANTHER" id="PTHR48090">
    <property type="entry name" value="UNDECAPRENYL-PHOSPHATE 4-DEOXY-4-FORMAMIDO-L-ARABINOSE TRANSFERASE-RELATED"/>
    <property type="match status" value="1"/>
</dbReference>
<dbReference type="AlphaFoldDB" id="A0A0G0ASX9"/>
<dbReference type="InterPro" id="IPR001173">
    <property type="entry name" value="Glyco_trans_2-like"/>
</dbReference>
<dbReference type="Proteomes" id="UP000034176">
    <property type="component" value="Unassembled WGS sequence"/>
</dbReference>
<dbReference type="EMBL" id="LBPN01000001">
    <property type="protein sequence ID" value="KKP60014.1"/>
    <property type="molecule type" value="Genomic_DNA"/>
</dbReference>
<dbReference type="CDD" id="cd04179">
    <property type="entry name" value="DPM_DPG-synthase_like"/>
    <property type="match status" value="1"/>
</dbReference>
<dbReference type="Pfam" id="PF00535">
    <property type="entry name" value="Glycos_transf_2"/>
    <property type="match status" value="1"/>
</dbReference>
<keyword evidence="2" id="KW-0808">Transferase</keyword>
<dbReference type="STRING" id="1618434.UR52_C0001G0094"/>
<sequence>MWNQSKIKSKKTISPKIIVVMPAYNAEKTLEKTVRDFPKNLVYKTILVDDGSTDKTVEIAKKLGLTVFSHTNNLGYGGNQKTCYWEALKEKPDVVIMVHPDYQYDSSLIGELTRPILENRYDMTYGNRIRTRHEVLNGGMPLTKYLLNRYFCILENMILGANFSEYFSGLRAYSGKLLNEIPFQRFSNDFVFDQQFMISTYANEYRIGEIDIPVRYLSESSSIQFIKGSKFLLQTISVLFKYLLYKYKIIKDPIFTIYHAK</sequence>
<evidence type="ECO:0000313" key="3">
    <source>
        <dbReference type="Proteomes" id="UP000034176"/>
    </source>
</evidence>
<dbReference type="PANTHER" id="PTHR48090:SF7">
    <property type="entry name" value="RFBJ PROTEIN"/>
    <property type="match status" value="1"/>
</dbReference>
<reference evidence="2 3" key="1">
    <citation type="journal article" date="2015" name="Nature">
        <title>rRNA introns, odd ribosomes, and small enigmatic genomes across a large radiation of phyla.</title>
        <authorList>
            <person name="Brown C.T."/>
            <person name="Hug L.A."/>
            <person name="Thomas B.C."/>
            <person name="Sharon I."/>
            <person name="Castelle C.J."/>
            <person name="Singh A."/>
            <person name="Wilkins M.J."/>
            <person name="Williams K.H."/>
            <person name="Banfield J.F."/>
        </authorList>
    </citation>
    <scope>NUCLEOTIDE SEQUENCE [LARGE SCALE GENOMIC DNA]</scope>
</reference>
<evidence type="ECO:0000313" key="2">
    <source>
        <dbReference type="EMBL" id="KKP60014.1"/>
    </source>
</evidence>
<name>A0A0G0ASX9_9BACT</name>
<proteinExistence type="predicted"/>
<feature type="domain" description="Glycosyltransferase 2-like" evidence="1">
    <location>
        <begin position="19"/>
        <end position="179"/>
    </location>
</feature>
<evidence type="ECO:0000259" key="1">
    <source>
        <dbReference type="Pfam" id="PF00535"/>
    </source>
</evidence>
<dbReference type="Gene3D" id="3.90.550.10">
    <property type="entry name" value="Spore Coat Polysaccharide Biosynthesis Protein SpsA, Chain A"/>
    <property type="match status" value="1"/>
</dbReference>
<comment type="caution">
    <text evidence="2">The sequence shown here is derived from an EMBL/GenBank/DDBJ whole genome shotgun (WGS) entry which is preliminary data.</text>
</comment>
<dbReference type="PATRIC" id="fig|1618434.3.peg.95"/>
<dbReference type="InterPro" id="IPR029044">
    <property type="entry name" value="Nucleotide-diphossugar_trans"/>
</dbReference>
<dbReference type="GO" id="GO:0016740">
    <property type="term" value="F:transferase activity"/>
    <property type="evidence" value="ECO:0007669"/>
    <property type="project" value="UniProtKB-KW"/>
</dbReference>